<sequence>MSRRKDYRGPADRQAGRGLIAVVLLPLCFLHNRGIGRKRRPSASEDADTMDDCMAAMVLMRLSCSPKSPRVPSDAPGRGRGGPHLDAAGGTVTGRCSGGQRALVATVLRQ</sequence>
<evidence type="ECO:0000313" key="2">
    <source>
        <dbReference type="EMBL" id="KAH7985363.1"/>
    </source>
</evidence>
<evidence type="ECO:0000313" key="3">
    <source>
        <dbReference type="Proteomes" id="UP000821837"/>
    </source>
</evidence>
<name>A0A9D4TCT0_RHISA</name>
<dbReference type="EMBL" id="JABSTV010000969">
    <property type="protein sequence ID" value="KAH7985363.1"/>
    <property type="molecule type" value="Genomic_DNA"/>
</dbReference>
<reference evidence="2" key="1">
    <citation type="journal article" date="2020" name="Cell">
        <title>Large-Scale Comparative Analyses of Tick Genomes Elucidate Their Genetic Diversity and Vector Capacities.</title>
        <authorList>
            <consortium name="Tick Genome and Microbiome Consortium (TIGMIC)"/>
            <person name="Jia N."/>
            <person name="Wang J."/>
            <person name="Shi W."/>
            <person name="Du L."/>
            <person name="Sun Y."/>
            <person name="Zhan W."/>
            <person name="Jiang J.F."/>
            <person name="Wang Q."/>
            <person name="Zhang B."/>
            <person name="Ji P."/>
            <person name="Bell-Sakyi L."/>
            <person name="Cui X.M."/>
            <person name="Yuan T.T."/>
            <person name="Jiang B.G."/>
            <person name="Yang W.F."/>
            <person name="Lam T.T."/>
            <person name="Chang Q.C."/>
            <person name="Ding S.J."/>
            <person name="Wang X.J."/>
            <person name="Zhu J.G."/>
            <person name="Ruan X.D."/>
            <person name="Zhao L."/>
            <person name="Wei J.T."/>
            <person name="Ye R.Z."/>
            <person name="Que T.C."/>
            <person name="Du C.H."/>
            <person name="Zhou Y.H."/>
            <person name="Cheng J.X."/>
            <person name="Dai P.F."/>
            <person name="Guo W.B."/>
            <person name="Han X.H."/>
            <person name="Huang E.J."/>
            <person name="Li L.F."/>
            <person name="Wei W."/>
            <person name="Gao Y.C."/>
            <person name="Liu J.Z."/>
            <person name="Shao H.Z."/>
            <person name="Wang X."/>
            <person name="Wang C.C."/>
            <person name="Yang T.C."/>
            <person name="Huo Q.B."/>
            <person name="Li W."/>
            <person name="Chen H.Y."/>
            <person name="Chen S.E."/>
            <person name="Zhou L.G."/>
            <person name="Ni X.B."/>
            <person name="Tian J.H."/>
            <person name="Sheng Y."/>
            <person name="Liu T."/>
            <person name="Pan Y.S."/>
            <person name="Xia L.Y."/>
            <person name="Li J."/>
            <person name="Zhao F."/>
            <person name="Cao W.C."/>
        </authorList>
    </citation>
    <scope>NUCLEOTIDE SEQUENCE</scope>
    <source>
        <strain evidence="2">Rsan-2018</strain>
    </source>
</reference>
<keyword evidence="3" id="KW-1185">Reference proteome</keyword>
<reference evidence="2" key="2">
    <citation type="submission" date="2021-09" db="EMBL/GenBank/DDBJ databases">
        <authorList>
            <person name="Jia N."/>
            <person name="Wang J."/>
            <person name="Shi W."/>
            <person name="Du L."/>
            <person name="Sun Y."/>
            <person name="Zhan W."/>
            <person name="Jiang J."/>
            <person name="Wang Q."/>
            <person name="Zhang B."/>
            <person name="Ji P."/>
            <person name="Sakyi L.B."/>
            <person name="Cui X."/>
            <person name="Yuan T."/>
            <person name="Jiang B."/>
            <person name="Yang W."/>
            <person name="Lam T.T.-Y."/>
            <person name="Chang Q."/>
            <person name="Ding S."/>
            <person name="Wang X."/>
            <person name="Zhu J."/>
            <person name="Ruan X."/>
            <person name="Zhao L."/>
            <person name="Wei J."/>
            <person name="Que T."/>
            <person name="Du C."/>
            <person name="Cheng J."/>
            <person name="Dai P."/>
            <person name="Han X."/>
            <person name="Huang E."/>
            <person name="Gao Y."/>
            <person name="Liu J."/>
            <person name="Shao H."/>
            <person name="Ye R."/>
            <person name="Li L."/>
            <person name="Wei W."/>
            <person name="Wang X."/>
            <person name="Wang C."/>
            <person name="Huo Q."/>
            <person name="Li W."/>
            <person name="Guo W."/>
            <person name="Chen H."/>
            <person name="Chen S."/>
            <person name="Zhou L."/>
            <person name="Zhou L."/>
            <person name="Ni X."/>
            <person name="Tian J."/>
            <person name="Zhou Y."/>
            <person name="Sheng Y."/>
            <person name="Liu T."/>
            <person name="Pan Y."/>
            <person name="Xia L."/>
            <person name="Li J."/>
            <person name="Zhao F."/>
            <person name="Cao W."/>
        </authorList>
    </citation>
    <scope>NUCLEOTIDE SEQUENCE</scope>
    <source>
        <strain evidence="2">Rsan-2018</strain>
        <tissue evidence="2">Larvae</tissue>
    </source>
</reference>
<comment type="caution">
    <text evidence="2">The sequence shown here is derived from an EMBL/GenBank/DDBJ whole genome shotgun (WGS) entry which is preliminary data.</text>
</comment>
<dbReference type="AlphaFoldDB" id="A0A9D4TCT0"/>
<feature type="region of interest" description="Disordered" evidence="1">
    <location>
        <begin position="65"/>
        <end position="93"/>
    </location>
</feature>
<accession>A0A9D4TCT0</accession>
<organism evidence="2 3">
    <name type="scientific">Rhipicephalus sanguineus</name>
    <name type="common">Brown dog tick</name>
    <name type="synonym">Ixodes sanguineus</name>
    <dbReference type="NCBI Taxonomy" id="34632"/>
    <lineage>
        <taxon>Eukaryota</taxon>
        <taxon>Metazoa</taxon>
        <taxon>Ecdysozoa</taxon>
        <taxon>Arthropoda</taxon>
        <taxon>Chelicerata</taxon>
        <taxon>Arachnida</taxon>
        <taxon>Acari</taxon>
        <taxon>Parasitiformes</taxon>
        <taxon>Ixodida</taxon>
        <taxon>Ixodoidea</taxon>
        <taxon>Ixodidae</taxon>
        <taxon>Rhipicephalinae</taxon>
        <taxon>Rhipicephalus</taxon>
        <taxon>Rhipicephalus</taxon>
    </lineage>
</organism>
<gene>
    <name evidence="2" type="ORF">HPB52_025693</name>
</gene>
<proteinExistence type="predicted"/>
<dbReference type="Proteomes" id="UP000821837">
    <property type="component" value="Unassembled WGS sequence"/>
</dbReference>
<protein>
    <submittedName>
        <fullName evidence="2">Uncharacterized protein</fullName>
    </submittedName>
</protein>
<evidence type="ECO:0000256" key="1">
    <source>
        <dbReference type="SAM" id="MobiDB-lite"/>
    </source>
</evidence>